<dbReference type="GO" id="GO:0004042">
    <property type="term" value="F:L-glutamate N-acetyltransferase activity"/>
    <property type="evidence" value="ECO:0007669"/>
    <property type="project" value="UniProtKB-UniRule"/>
</dbReference>
<dbReference type="Pfam" id="PF01960">
    <property type="entry name" value="ArgJ"/>
    <property type="match status" value="1"/>
</dbReference>
<feature type="binding site" evidence="8">
    <location>
        <position position="165"/>
    </location>
    <ligand>
        <name>substrate</name>
    </ligand>
</feature>
<dbReference type="GO" id="GO:0006526">
    <property type="term" value="P:L-arginine biosynthetic process"/>
    <property type="evidence" value="ECO:0007669"/>
    <property type="project" value="UniProtKB-UniRule"/>
</dbReference>
<evidence type="ECO:0000256" key="5">
    <source>
        <dbReference type="ARBA" id="ARBA00022679"/>
    </source>
</evidence>
<dbReference type="CDD" id="cd02152">
    <property type="entry name" value="OAT"/>
    <property type="match status" value="1"/>
</dbReference>
<dbReference type="Gene3D" id="3.10.20.340">
    <property type="entry name" value="ArgJ beta chain, C-terminal domain"/>
    <property type="match status" value="1"/>
</dbReference>
<proteinExistence type="inferred from homology"/>
<evidence type="ECO:0000256" key="3">
    <source>
        <dbReference type="ARBA" id="ARBA00022571"/>
    </source>
</evidence>
<dbReference type="InterPro" id="IPR042195">
    <property type="entry name" value="ArgJ_beta_C"/>
</dbReference>
<comment type="catalytic activity">
    <reaction evidence="8">
        <text>L-glutamate + acetyl-CoA = N-acetyl-L-glutamate + CoA + H(+)</text>
        <dbReference type="Rhea" id="RHEA:24292"/>
        <dbReference type="ChEBI" id="CHEBI:15378"/>
        <dbReference type="ChEBI" id="CHEBI:29985"/>
        <dbReference type="ChEBI" id="CHEBI:44337"/>
        <dbReference type="ChEBI" id="CHEBI:57287"/>
        <dbReference type="ChEBI" id="CHEBI:57288"/>
        <dbReference type="EC" id="2.3.1.1"/>
    </reaction>
</comment>
<dbReference type="PANTHER" id="PTHR23100">
    <property type="entry name" value="ARGININE BIOSYNTHESIS BIFUNCTIONAL PROTEIN ARGJ"/>
    <property type="match status" value="1"/>
</dbReference>
<feature type="site" description="Cleavage; by autolysis" evidence="8">
    <location>
        <begin position="205"/>
        <end position="206"/>
    </location>
</feature>
<dbReference type="NCBIfam" id="NF003802">
    <property type="entry name" value="PRK05388.1"/>
    <property type="match status" value="1"/>
</dbReference>
<name>A0A844FY68_9BACT</name>
<dbReference type="GO" id="GO:0006592">
    <property type="term" value="P:ornithine biosynthetic process"/>
    <property type="evidence" value="ECO:0007669"/>
    <property type="project" value="TreeGrafter"/>
</dbReference>
<keyword evidence="5 8" id="KW-0808">Transferase</keyword>
<feature type="binding site" evidence="8">
    <location>
        <position position="418"/>
    </location>
    <ligand>
        <name>substrate</name>
    </ligand>
</feature>
<keyword evidence="3 8" id="KW-0055">Arginine biosynthesis</keyword>
<dbReference type="InterPro" id="IPR002813">
    <property type="entry name" value="Arg_biosynth_ArgJ"/>
</dbReference>
<dbReference type="EMBL" id="VUNS01000001">
    <property type="protein sequence ID" value="MST95682.1"/>
    <property type="molecule type" value="Genomic_DNA"/>
</dbReference>
<dbReference type="Proteomes" id="UP000435649">
    <property type="component" value="Unassembled WGS sequence"/>
</dbReference>
<comment type="caution">
    <text evidence="9">The sequence shown here is derived from an EMBL/GenBank/DDBJ whole genome shotgun (WGS) entry which is preliminary data.</text>
</comment>
<evidence type="ECO:0000256" key="6">
    <source>
        <dbReference type="ARBA" id="ARBA00022813"/>
    </source>
</evidence>
<dbReference type="FunFam" id="3.60.70.12:FF:000001">
    <property type="entry name" value="Arginine biosynthesis bifunctional protein ArgJ, chloroplastic"/>
    <property type="match status" value="1"/>
</dbReference>
<evidence type="ECO:0000256" key="1">
    <source>
        <dbReference type="ARBA" id="ARBA00006774"/>
    </source>
</evidence>
<dbReference type="HAMAP" id="MF_01106">
    <property type="entry name" value="ArgJ"/>
    <property type="match status" value="1"/>
</dbReference>
<evidence type="ECO:0000256" key="2">
    <source>
        <dbReference type="ARBA" id="ARBA00011475"/>
    </source>
</evidence>
<evidence type="ECO:0000313" key="10">
    <source>
        <dbReference type="Proteomes" id="UP000435649"/>
    </source>
</evidence>
<feature type="chain" id="PRO_5033185354" description="Arginine biosynthesis bifunctional protein ArgJ alpha chain" evidence="8">
    <location>
        <begin position="1"/>
        <end position="205"/>
    </location>
</feature>
<accession>A0A844FY68</accession>
<comment type="subcellular location">
    <subcellularLocation>
        <location evidence="8">Cytoplasm</location>
    </subcellularLocation>
</comment>
<dbReference type="Gene3D" id="3.60.70.12">
    <property type="entry name" value="L-amino peptidase D-ALA esterase/amidase"/>
    <property type="match status" value="1"/>
</dbReference>
<evidence type="ECO:0000313" key="9">
    <source>
        <dbReference type="EMBL" id="MST95682.1"/>
    </source>
</evidence>
<dbReference type="EC" id="2.3.1.35" evidence="8"/>
<feature type="site" description="Involved in the stabilization of negative charge on the oxyanion by the formation of the oxyanion hole" evidence="8">
    <location>
        <position position="129"/>
    </location>
</feature>
<dbReference type="UniPathway" id="UPA00068">
    <property type="reaction ID" value="UER00106"/>
</dbReference>
<keyword evidence="6 8" id="KW-0068">Autocatalytic cleavage</keyword>
<dbReference type="GO" id="GO:0005737">
    <property type="term" value="C:cytoplasm"/>
    <property type="evidence" value="ECO:0007669"/>
    <property type="project" value="UniProtKB-SubCell"/>
</dbReference>
<feature type="chain" id="PRO_5033185355" description="Arginine biosynthesis bifunctional protein ArgJ beta chain" evidence="8">
    <location>
        <begin position="206"/>
        <end position="418"/>
    </location>
</feature>
<keyword evidence="8" id="KW-0511">Multifunctional enzyme</keyword>
<comment type="pathway">
    <text evidence="8">Amino-acid biosynthesis; L-arginine biosynthesis; L-ornithine and N-acetyl-L-glutamate from L-glutamate and N(2)-acetyl-L-ornithine (cyclic): step 1/1.</text>
</comment>
<evidence type="ECO:0000256" key="4">
    <source>
        <dbReference type="ARBA" id="ARBA00022605"/>
    </source>
</evidence>
<evidence type="ECO:0000256" key="8">
    <source>
        <dbReference type="HAMAP-Rule" id="MF_01106"/>
    </source>
</evidence>
<keyword evidence="4 8" id="KW-0028">Amino-acid biosynthesis</keyword>
<comment type="pathway">
    <text evidence="8">Amino-acid biosynthesis; L-arginine biosynthesis; N(2)-acetyl-L-ornithine from L-glutamate: step 1/4.</text>
</comment>
<protein>
    <recommendedName>
        <fullName evidence="8">Arginine biosynthesis bifunctional protein ArgJ</fullName>
    </recommendedName>
    <domain>
        <recommendedName>
            <fullName evidence="8">Glutamate N-acetyltransferase</fullName>
            <ecNumber evidence="8">2.3.1.35</ecNumber>
        </recommendedName>
        <alternativeName>
            <fullName evidence="8">Ornithine acetyltransferase</fullName>
            <shortName evidence="8">OATase</shortName>
        </alternativeName>
        <alternativeName>
            <fullName evidence="8">Ornithine transacetylase</fullName>
        </alternativeName>
    </domain>
    <domain>
        <recommendedName>
            <fullName evidence="8">Amino-acid acetyltransferase</fullName>
            <ecNumber evidence="8">2.3.1.1</ecNumber>
        </recommendedName>
        <alternativeName>
            <fullName evidence="8">N-acetylglutamate synthase</fullName>
            <shortName evidence="8">AGSase</shortName>
        </alternativeName>
    </domain>
    <component>
        <recommendedName>
            <fullName evidence="8">Arginine biosynthesis bifunctional protein ArgJ alpha chain</fullName>
        </recommendedName>
    </component>
    <component>
        <recommendedName>
            <fullName evidence="8">Arginine biosynthesis bifunctional protein ArgJ beta chain</fullName>
        </recommendedName>
    </component>
</protein>
<dbReference type="GO" id="GO:0004358">
    <property type="term" value="F:L-glutamate N-acetyltransferase activity, acting on acetyl-L-ornithine as donor"/>
    <property type="evidence" value="ECO:0007669"/>
    <property type="project" value="UniProtKB-UniRule"/>
</dbReference>
<comment type="subunit">
    <text evidence="2 8">Heterotetramer of two alpha and two beta chains.</text>
</comment>
<feature type="active site" description="Nucleophile" evidence="8">
    <location>
        <position position="206"/>
    </location>
</feature>
<dbReference type="AlphaFoldDB" id="A0A844FY68"/>
<dbReference type="PANTHER" id="PTHR23100:SF0">
    <property type="entry name" value="ARGININE BIOSYNTHESIS BIFUNCTIONAL PROTEIN ARGJ, MITOCHONDRIAL"/>
    <property type="match status" value="1"/>
</dbReference>
<comment type="catalytic activity">
    <reaction evidence="8">
        <text>N(2)-acetyl-L-ornithine + L-glutamate = N-acetyl-L-glutamate + L-ornithine</text>
        <dbReference type="Rhea" id="RHEA:15349"/>
        <dbReference type="ChEBI" id="CHEBI:29985"/>
        <dbReference type="ChEBI" id="CHEBI:44337"/>
        <dbReference type="ChEBI" id="CHEBI:46911"/>
        <dbReference type="ChEBI" id="CHEBI:57805"/>
        <dbReference type="EC" id="2.3.1.35"/>
    </reaction>
</comment>
<sequence>MSKQPTEIKSMSSFKRLANGSVTTPRGFRAAGVTAGFKRSGAPDFAMLVSDVPANFAGAFTSCTFAAAPVQVCRKRVLFCDTIRAAVINSGNANACTGDTGISNAEATCVLAANKLGINSNEVVVSSTGRIGTQLPMDTVKKGIELAVASLSEEGGELAAQAIMTTDTVPKSIAVELELDGVVCSIGAMTKGAGMIDPSLKVPHATMLCYITTDVKISNALLSDMIEENVAQSFNRITIDGDMSTNDTVIAMANGLSGVEIRPDTPQAATFREALLAVMQQLAREMVMDGEGVTKFVHVEVFNARSTEDAKLCAESVANSLLCKTAWFGGDPNWGRVVAALGYSGAKFKPEKVDVFYDGVPVVREGGDAGTPESDLVDIVRKREFTVSVDLHDGDESYWVWTNDISYEYVKINADYHT</sequence>
<feature type="binding site" evidence="8">
    <location>
        <position position="206"/>
    </location>
    <ligand>
        <name>substrate</name>
    </ligand>
</feature>
<feature type="binding site" evidence="8">
    <location>
        <position position="291"/>
    </location>
    <ligand>
        <name>substrate</name>
    </ligand>
</feature>
<reference evidence="9 10" key="1">
    <citation type="submission" date="2019-08" db="EMBL/GenBank/DDBJ databases">
        <title>In-depth cultivation of the pig gut microbiome towards novel bacterial diversity and tailored functional studies.</title>
        <authorList>
            <person name="Wylensek D."/>
            <person name="Hitch T.C.A."/>
            <person name="Clavel T."/>
        </authorList>
    </citation>
    <scope>NUCLEOTIDE SEQUENCE [LARGE SCALE GENOMIC DNA]</scope>
    <source>
        <strain evidence="9 10">BBE-744-WT-12</strain>
    </source>
</reference>
<organism evidence="9 10">
    <name type="scientific">Victivallis lenta</name>
    <dbReference type="NCBI Taxonomy" id="2606640"/>
    <lineage>
        <taxon>Bacteria</taxon>
        <taxon>Pseudomonadati</taxon>
        <taxon>Lentisphaerota</taxon>
        <taxon>Lentisphaeria</taxon>
        <taxon>Victivallales</taxon>
        <taxon>Victivallaceae</taxon>
        <taxon>Victivallis</taxon>
    </lineage>
</organism>
<keyword evidence="8" id="KW-0963">Cytoplasm</keyword>
<feature type="binding site" evidence="8">
    <location>
        <position position="191"/>
    </location>
    <ligand>
        <name>substrate</name>
    </ligand>
</feature>
<evidence type="ECO:0000256" key="7">
    <source>
        <dbReference type="ARBA" id="ARBA00023315"/>
    </source>
</evidence>
<dbReference type="EC" id="2.3.1.1" evidence="8"/>
<comment type="similarity">
    <text evidence="1 8">Belongs to the ArgJ family.</text>
</comment>
<dbReference type="SUPFAM" id="SSF56266">
    <property type="entry name" value="DmpA/ArgJ-like"/>
    <property type="match status" value="1"/>
</dbReference>
<comment type="function">
    <text evidence="8">Catalyzes two activities which are involved in the cyclic version of arginine biosynthesis: the synthesis of N-acetylglutamate from glutamate and acetyl-CoA as the acetyl donor, and of ornithine by transacetylation between N(2)-acetylornithine and glutamate.</text>
</comment>
<gene>
    <name evidence="8 9" type="primary">argJ</name>
    <name evidence="9" type="ORF">FYJ85_01295</name>
</gene>
<feature type="binding site" evidence="8">
    <location>
        <position position="413"/>
    </location>
    <ligand>
        <name>substrate</name>
    </ligand>
</feature>
<dbReference type="InterPro" id="IPR016117">
    <property type="entry name" value="ArgJ-like_dom_sf"/>
</dbReference>
<keyword evidence="7 8" id="KW-0012">Acyltransferase</keyword>
<keyword evidence="10" id="KW-1185">Reference proteome</keyword>
<feature type="site" description="Involved in the stabilization of negative charge on the oxyanion by the formation of the oxyanion hole" evidence="8">
    <location>
        <position position="128"/>
    </location>
</feature>
<dbReference type="NCBIfam" id="TIGR00120">
    <property type="entry name" value="ArgJ"/>
    <property type="match status" value="1"/>
</dbReference>